<evidence type="ECO:0000259" key="1">
    <source>
        <dbReference type="Pfam" id="PF24818"/>
    </source>
</evidence>
<reference evidence="2" key="1">
    <citation type="submission" date="2020-08" db="EMBL/GenBank/DDBJ databases">
        <title>Plant Genome Project.</title>
        <authorList>
            <person name="Zhang R.-G."/>
        </authorList>
    </citation>
    <scope>NUCLEOTIDE SEQUENCE</scope>
    <source>
        <strain evidence="2">WSP0</strain>
        <tissue evidence="2">Leaf</tissue>
    </source>
</reference>
<feature type="domain" description="TRF2/HOY1 PH-like" evidence="1">
    <location>
        <begin position="106"/>
        <end position="216"/>
    </location>
</feature>
<gene>
    <name evidence="2" type="ORF">RHGRI_014406</name>
</gene>
<dbReference type="PANTHER" id="PTHR33494">
    <property type="entry name" value="OS02G0793800 PROTEIN"/>
    <property type="match status" value="1"/>
</dbReference>
<protein>
    <recommendedName>
        <fullName evidence="1">TRF2/HOY1 PH-like domain-containing protein</fullName>
    </recommendedName>
</protein>
<evidence type="ECO:0000313" key="3">
    <source>
        <dbReference type="Proteomes" id="UP000823749"/>
    </source>
</evidence>
<name>A0AAV6K9K8_9ERIC</name>
<sequence>MVQGFGSNEDGLFASADDYHTSVSKRTKLNFPQSNHQEVDSPTESSPLGLTLTKTPSFIDLVEMKLSQTRSKSCSNEKHQALVQETKTDNFVPQPMSDREKLKASNFPALLLKIGSWEVIRLTRQEGDLIAKCYYAKRKIVWEVLEGALKSKIEIQWSDVEAIRAIIRDDEPGILEIQLKQSPLFFRETNPQPRKHTIWHEAPDFTEGQARICSRFHFFWVVFLMTVFKCQWRKQNSTNSALENRWMDPNTGVLFDFENHFLSGSQNEWSNERKLLARLRSMCQPFQEANPENIIGMNQLEYNQETFYNEPPILGGNETFKVDCGLINPQPIDWLPPQVFDENQMVNFVSANSLYPYDLSQQKVMDYSVSGVGHKIDRWC</sequence>
<dbReference type="PANTHER" id="PTHR33494:SF5">
    <property type="entry name" value="F10A16.6 PROTEIN"/>
    <property type="match status" value="1"/>
</dbReference>
<keyword evidence="3" id="KW-1185">Reference proteome</keyword>
<dbReference type="Pfam" id="PF24818">
    <property type="entry name" value="PH_TRF2_HOY1"/>
    <property type="match status" value="1"/>
</dbReference>
<proteinExistence type="predicted"/>
<dbReference type="EMBL" id="JACTNZ010000005">
    <property type="protein sequence ID" value="KAG5549017.1"/>
    <property type="molecule type" value="Genomic_DNA"/>
</dbReference>
<organism evidence="2 3">
    <name type="scientific">Rhododendron griersonianum</name>
    <dbReference type="NCBI Taxonomy" id="479676"/>
    <lineage>
        <taxon>Eukaryota</taxon>
        <taxon>Viridiplantae</taxon>
        <taxon>Streptophyta</taxon>
        <taxon>Embryophyta</taxon>
        <taxon>Tracheophyta</taxon>
        <taxon>Spermatophyta</taxon>
        <taxon>Magnoliopsida</taxon>
        <taxon>eudicotyledons</taxon>
        <taxon>Gunneridae</taxon>
        <taxon>Pentapetalae</taxon>
        <taxon>asterids</taxon>
        <taxon>Ericales</taxon>
        <taxon>Ericaceae</taxon>
        <taxon>Ericoideae</taxon>
        <taxon>Rhodoreae</taxon>
        <taxon>Rhododendron</taxon>
    </lineage>
</organism>
<comment type="caution">
    <text evidence="2">The sequence shown here is derived from an EMBL/GenBank/DDBJ whole genome shotgun (WGS) entry which is preliminary data.</text>
</comment>
<evidence type="ECO:0000313" key="2">
    <source>
        <dbReference type="EMBL" id="KAG5549017.1"/>
    </source>
</evidence>
<dbReference type="AlphaFoldDB" id="A0AAV6K9K8"/>
<dbReference type="Proteomes" id="UP000823749">
    <property type="component" value="Chromosome 5"/>
</dbReference>
<dbReference type="InterPro" id="IPR057939">
    <property type="entry name" value="TRF2_HOY1_PH"/>
</dbReference>
<accession>A0AAV6K9K8</accession>